<organism evidence="3">
    <name type="scientific">Medioppia subpectinata</name>
    <dbReference type="NCBI Taxonomy" id="1979941"/>
    <lineage>
        <taxon>Eukaryota</taxon>
        <taxon>Metazoa</taxon>
        <taxon>Ecdysozoa</taxon>
        <taxon>Arthropoda</taxon>
        <taxon>Chelicerata</taxon>
        <taxon>Arachnida</taxon>
        <taxon>Acari</taxon>
        <taxon>Acariformes</taxon>
        <taxon>Sarcoptiformes</taxon>
        <taxon>Oribatida</taxon>
        <taxon>Brachypylina</taxon>
        <taxon>Oppioidea</taxon>
        <taxon>Oppiidae</taxon>
        <taxon>Medioppia</taxon>
    </lineage>
</organism>
<evidence type="ECO:0000313" key="3">
    <source>
        <dbReference type="EMBL" id="CAD7631877.1"/>
    </source>
</evidence>
<dbReference type="AlphaFoldDB" id="A0A7R9Q525"/>
<dbReference type="Gene3D" id="3.40.50.1820">
    <property type="entry name" value="alpha/beta hydrolase"/>
    <property type="match status" value="1"/>
</dbReference>
<accession>A0A7R9Q525</accession>
<dbReference type="PANTHER" id="PTHR11802">
    <property type="entry name" value="SERINE PROTEASE FAMILY S10 SERINE CARBOXYPEPTIDASE"/>
    <property type="match status" value="1"/>
</dbReference>
<evidence type="ECO:0000313" key="4">
    <source>
        <dbReference type="Proteomes" id="UP000759131"/>
    </source>
</evidence>
<dbReference type="InterPro" id="IPR001563">
    <property type="entry name" value="Peptidase_S10"/>
</dbReference>
<dbReference type="PRINTS" id="PR00724">
    <property type="entry name" value="CRBOXYPTASEC"/>
</dbReference>
<dbReference type="EMBL" id="CAJPIZ010010117">
    <property type="protein sequence ID" value="CAG2112307.1"/>
    <property type="molecule type" value="Genomic_DNA"/>
</dbReference>
<dbReference type="Pfam" id="PF00450">
    <property type="entry name" value="Peptidase_S10"/>
    <property type="match status" value="1"/>
</dbReference>
<dbReference type="SUPFAM" id="SSF53474">
    <property type="entry name" value="alpha/beta-Hydrolases"/>
    <property type="match status" value="1"/>
</dbReference>
<comment type="similarity">
    <text evidence="1 2">Belongs to the peptidase S10 family.</text>
</comment>
<reference evidence="3" key="1">
    <citation type="submission" date="2020-11" db="EMBL/GenBank/DDBJ databases">
        <authorList>
            <person name="Tran Van P."/>
        </authorList>
    </citation>
    <scope>NUCLEOTIDE SEQUENCE</scope>
</reference>
<keyword evidence="4" id="KW-1185">Reference proteome</keyword>
<dbReference type="GO" id="GO:0006508">
    <property type="term" value="P:proteolysis"/>
    <property type="evidence" value="ECO:0007669"/>
    <property type="project" value="UniProtKB-KW"/>
</dbReference>
<proteinExistence type="inferred from homology"/>
<dbReference type="OrthoDB" id="1022205at2759"/>
<evidence type="ECO:0000256" key="2">
    <source>
        <dbReference type="RuleBase" id="RU361156"/>
    </source>
</evidence>
<gene>
    <name evidence="3" type="ORF">OSB1V03_LOCUS12286</name>
</gene>
<dbReference type="PANTHER" id="PTHR11802:SF201">
    <property type="entry name" value="CARBOXYPEPTIDASE"/>
    <property type="match status" value="1"/>
</dbReference>
<keyword evidence="2" id="KW-0378">Hydrolase</keyword>
<dbReference type="InterPro" id="IPR029058">
    <property type="entry name" value="AB_hydrolase_fold"/>
</dbReference>
<feature type="non-terminal residue" evidence="3">
    <location>
        <position position="1"/>
    </location>
</feature>
<keyword evidence="2" id="KW-0121">Carboxypeptidase</keyword>
<evidence type="ECO:0000256" key="1">
    <source>
        <dbReference type="ARBA" id="ARBA00009431"/>
    </source>
</evidence>
<dbReference type="EC" id="3.4.16.-" evidence="2"/>
<protein>
    <recommendedName>
        <fullName evidence="2">Carboxypeptidase</fullName>
        <ecNumber evidence="2">3.4.16.-</ecNumber>
    </recommendedName>
</protein>
<dbReference type="GO" id="GO:0004185">
    <property type="term" value="F:serine-type carboxypeptidase activity"/>
    <property type="evidence" value="ECO:0007669"/>
    <property type="project" value="UniProtKB-UniRule"/>
</dbReference>
<dbReference type="EMBL" id="OC864692">
    <property type="protein sequence ID" value="CAD7631877.1"/>
    <property type="molecule type" value="Genomic_DNA"/>
</dbReference>
<dbReference type="Proteomes" id="UP000759131">
    <property type="component" value="Unassembled WGS sequence"/>
</dbReference>
<name>A0A7R9Q525_9ACAR</name>
<keyword evidence="2" id="KW-0645">Protease</keyword>
<dbReference type="InterPro" id="IPR018202">
    <property type="entry name" value="Ser_caboxypep_ser_AS"/>
</dbReference>
<sequence>ENGPFRANEDGKTLSLHDFAWNKVANMVYMESPVSTGFSYDETTKEPDNTDESTANDNYLALESFFQKYPHLKKNPFYITGESYAGVYIPMLATEIFKRKSTINLKGLAVGNGLLNAFDDYMSSIDFALGHGLVTTDWYAKKIEACCQSTPGVQHECNFLKAPNMTKCIQVIRPPISTPNAYNIYDNCSPDLYLNAVYNKHFKPRYESLGIKIISNAQNAGKVNKVKCPKNGHTPYLNLPAVRKALHVREDAKRWTGCGGNYGGGVTSQVNTTIELIQKYKIGKYVVYNGDFDTACTFLLGQRFVDGIAVNTNSKKAEDYRQWKEDGTPDGAIGGFVQHYENGLTFVLVRGAGHMVPEDKPEAALQIFKYLIGISKL</sequence>
<dbReference type="PROSITE" id="PS00131">
    <property type="entry name" value="CARBOXYPEPT_SER_SER"/>
    <property type="match status" value="1"/>
</dbReference>
<dbReference type="PROSITE" id="PS00560">
    <property type="entry name" value="CARBOXYPEPT_SER_HIS"/>
    <property type="match status" value="1"/>
</dbReference>
<dbReference type="InterPro" id="IPR033124">
    <property type="entry name" value="Ser_caboxypep_his_AS"/>
</dbReference>